<dbReference type="InterPro" id="IPR052090">
    <property type="entry name" value="Cytolytic_pore-forming_toxin"/>
</dbReference>
<evidence type="ECO:0000313" key="1">
    <source>
        <dbReference type="EMBL" id="CAH3148512.1"/>
    </source>
</evidence>
<keyword evidence="2" id="KW-1185">Reference proteome</keyword>
<comment type="caution">
    <text evidence="1">The sequence shown here is derived from an EMBL/GenBank/DDBJ whole genome shotgun (WGS) entry which is preliminary data.</text>
</comment>
<reference evidence="1 2" key="1">
    <citation type="submission" date="2022-05" db="EMBL/GenBank/DDBJ databases">
        <authorList>
            <consortium name="Genoscope - CEA"/>
            <person name="William W."/>
        </authorList>
    </citation>
    <scope>NUCLEOTIDE SEQUENCE [LARGE SCALE GENOMIC DNA]</scope>
</reference>
<accession>A0ABN8PTI9</accession>
<dbReference type="PANTHER" id="PTHR31594">
    <property type="entry name" value="AIG1-TYPE G DOMAIN-CONTAINING PROTEIN"/>
    <property type="match status" value="1"/>
</dbReference>
<feature type="non-terminal residue" evidence="1">
    <location>
        <position position="234"/>
    </location>
</feature>
<dbReference type="EMBL" id="CALNXI010000952">
    <property type="protein sequence ID" value="CAH3148512.1"/>
    <property type="molecule type" value="Genomic_DNA"/>
</dbReference>
<protein>
    <submittedName>
        <fullName evidence="1">Uncharacterized protein</fullName>
    </submittedName>
</protein>
<name>A0ABN8PTI9_9CNID</name>
<gene>
    <name evidence="1" type="ORF">PEVE_00044611</name>
</gene>
<dbReference type="PANTHER" id="PTHR31594:SF14">
    <property type="entry name" value="FIBRONECTIN TYPE-III DOMAIN-CONTAINING PROTEIN"/>
    <property type="match status" value="1"/>
</dbReference>
<proteinExistence type="predicted"/>
<organism evidence="1 2">
    <name type="scientific">Porites evermanni</name>
    <dbReference type="NCBI Taxonomy" id="104178"/>
    <lineage>
        <taxon>Eukaryota</taxon>
        <taxon>Metazoa</taxon>
        <taxon>Cnidaria</taxon>
        <taxon>Anthozoa</taxon>
        <taxon>Hexacorallia</taxon>
        <taxon>Scleractinia</taxon>
        <taxon>Fungiina</taxon>
        <taxon>Poritidae</taxon>
        <taxon>Porites</taxon>
    </lineage>
</organism>
<sequence length="234" mass="25463">MNIPAFGSEFLRIGRTYDAANPAVAGIDIYPADVHTVKDNKNWFQFEYKVVKNSSDVNKLLDISGELSLKVKAGLVNVQGSGKYLSDSKKEEDTTELLAVLKCFTVTETIVGLPNVLDHVEKNPCLGTHFVRGVTYGAELVASMKIKASSDSEKLDIQGRAEGKVTAEAADVKLKAQLKSLATKCSNLSDVDIKYYATELPEKIDTGVDGMVKLIEEFPSRLANSKHPDGVPLK</sequence>
<dbReference type="Proteomes" id="UP001159427">
    <property type="component" value="Unassembled WGS sequence"/>
</dbReference>
<evidence type="ECO:0000313" key="2">
    <source>
        <dbReference type="Proteomes" id="UP001159427"/>
    </source>
</evidence>